<dbReference type="Gene3D" id="3.30.450.20">
    <property type="entry name" value="PAS domain"/>
    <property type="match status" value="3"/>
</dbReference>
<dbReference type="InterPro" id="IPR013767">
    <property type="entry name" value="PAS_fold"/>
</dbReference>
<evidence type="ECO:0000259" key="2">
    <source>
        <dbReference type="PROSITE" id="PS50112"/>
    </source>
</evidence>
<dbReference type="Pfam" id="PF13188">
    <property type="entry name" value="PAS_8"/>
    <property type="match status" value="1"/>
</dbReference>
<name>A0A558CFR3_9RHOO</name>
<dbReference type="InterPro" id="IPR035965">
    <property type="entry name" value="PAS-like_dom_sf"/>
</dbReference>
<keyword evidence="1" id="KW-1133">Transmembrane helix</keyword>
<dbReference type="NCBIfam" id="TIGR00229">
    <property type="entry name" value="sensory_box"/>
    <property type="match status" value="3"/>
</dbReference>
<dbReference type="Proteomes" id="UP000318349">
    <property type="component" value="Unassembled WGS sequence"/>
</dbReference>
<dbReference type="SMART" id="SM00091">
    <property type="entry name" value="PAS"/>
    <property type="match status" value="3"/>
</dbReference>
<keyword evidence="1" id="KW-0812">Transmembrane</keyword>
<dbReference type="EMBL" id="VMNI01000010">
    <property type="protein sequence ID" value="TVO76144.1"/>
    <property type="molecule type" value="Genomic_DNA"/>
</dbReference>
<dbReference type="PROSITE" id="PS50112">
    <property type="entry name" value="PAS"/>
    <property type="match status" value="3"/>
</dbReference>
<feature type="transmembrane region" description="Helical" evidence="1">
    <location>
        <begin position="6"/>
        <end position="28"/>
    </location>
</feature>
<dbReference type="InterPro" id="IPR000014">
    <property type="entry name" value="PAS"/>
</dbReference>
<feature type="domain" description="PAC" evidence="3">
    <location>
        <begin position="489"/>
        <end position="541"/>
    </location>
</feature>
<dbReference type="CDD" id="cd00130">
    <property type="entry name" value="PAS"/>
    <property type="match status" value="2"/>
</dbReference>
<evidence type="ECO:0000313" key="5">
    <source>
        <dbReference type="Proteomes" id="UP000318349"/>
    </source>
</evidence>
<feature type="domain" description="PAC" evidence="3">
    <location>
        <begin position="618"/>
        <end position="668"/>
    </location>
</feature>
<dbReference type="SUPFAM" id="SSF55785">
    <property type="entry name" value="PYP-like sensor domain (PAS domain)"/>
    <property type="match status" value="3"/>
</dbReference>
<dbReference type="PROSITE" id="PS50113">
    <property type="entry name" value="PAC"/>
    <property type="match status" value="3"/>
</dbReference>
<dbReference type="Pfam" id="PF00989">
    <property type="entry name" value="PAS"/>
    <property type="match status" value="1"/>
</dbReference>
<proteinExistence type="predicted"/>
<reference evidence="4 5" key="1">
    <citation type="submission" date="2019-07" db="EMBL/GenBank/DDBJ databases">
        <title>The pathways for chlorine oxyanion respiration interact through the shared metabolite chlorate.</title>
        <authorList>
            <person name="Barnum T.P."/>
            <person name="Cheng Y."/>
            <person name="Hill K.A."/>
            <person name="Lucas L.N."/>
            <person name="Carlson H.K."/>
            <person name="Coates J.D."/>
        </authorList>
    </citation>
    <scope>NUCLEOTIDE SEQUENCE [LARGE SCALE GENOMIC DNA]</scope>
    <source>
        <strain evidence="4 5">SFB-1</strain>
    </source>
</reference>
<feature type="domain" description="PAS" evidence="2">
    <location>
        <begin position="417"/>
        <end position="487"/>
    </location>
</feature>
<dbReference type="InterPro" id="IPR013656">
    <property type="entry name" value="PAS_4"/>
</dbReference>
<comment type="caution">
    <text evidence="4">The sequence shown here is derived from an EMBL/GenBank/DDBJ whole genome shotgun (WGS) entry which is preliminary data.</text>
</comment>
<sequence>MTDLQFTSQSFFSLMGVGWVVFSENLMLEFVPDFMPDFMVHTQIGIGKGLVFVLATGFVLYLAAVWLVRKSNRPPAGETSYSGRRALILVFVVLASVTILLALVSIVYTLNNLKGKEVEGLEAIADLKANQTVAWLGEQRKTAEFVHSDASLLELYAAWRQSGDEAGHARLRARLVAYRDAFDYENVLLLDDKGIVVSAMGGAEPPPGPNLLETSQRAIQTGQVLSTDLYVVQRDPSRVYLDFVAPLPSPEGTPGLAVALRVDPNRFLFPFIQSWPVPSASAETLLFRREDDEVLFLNELRHRSDTALKQRMPMTQKKLLAVQALEGKHQTWVEGVDYRSVPVLGVVRHIEGSAWFLVAKLDKDELYAQARKDALWIGLAATLCLMIAAAVIRLIHQRGELHFSKIQNHQQAEKRQVLELLDAIAEGSTDVIYAKDAAGRYLFANREFSRVVAKTRAEVLRRDDTAIFQPVDAERLMDSDREVINAGQVVTSEETLRTIGGIRTFLTTRGPLHDAQGRVIGIFGVARDITEHKQQECELRASAARFRAIFDGVSDAIFLHDAGTGAILDVNAQMTQMYGYSRKEVRHLGIAELSANTPPYTEQDALRWFARAQQGEAPAWEWLARRHDGSLFWVEMSVRRAEIAGRECILALTRDIGERKEAAALLRERIKLQEQIGILSQAVEQSPNSIMITDTAGNIEYVNRRFTLVTGYSKEELLGQNPRILSSADTPRKVHQDLWETITAGREWSGKLHNRKKSGELFWEYERILPIHDAAGHITHFLVVKEDVAEREHGM</sequence>
<organism evidence="4 5">
    <name type="scientific">Denitromonas halophila</name>
    <dbReference type="NCBI Taxonomy" id="1629404"/>
    <lineage>
        <taxon>Bacteria</taxon>
        <taxon>Pseudomonadati</taxon>
        <taxon>Pseudomonadota</taxon>
        <taxon>Betaproteobacteria</taxon>
        <taxon>Rhodocyclales</taxon>
        <taxon>Zoogloeaceae</taxon>
        <taxon>Denitromonas</taxon>
    </lineage>
</organism>
<dbReference type="PANTHER" id="PTHR44757:SF2">
    <property type="entry name" value="BIOFILM ARCHITECTURE MAINTENANCE PROTEIN MBAA"/>
    <property type="match status" value="1"/>
</dbReference>
<dbReference type="Pfam" id="PF08448">
    <property type="entry name" value="PAS_4"/>
    <property type="match status" value="1"/>
</dbReference>
<feature type="domain" description="PAS" evidence="2">
    <location>
        <begin position="542"/>
        <end position="585"/>
    </location>
</feature>
<evidence type="ECO:0000256" key="1">
    <source>
        <dbReference type="SAM" id="Phobius"/>
    </source>
</evidence>
<gene>
    <name evidence="4" type="ORF">FHP89_11870</name>
</gene>
<dbReference type="GO" id="GO:0006355">
    <property type="term" value="P:regulation of DNA-templated transcription"/>
    <property type="evidence" value="ECO:0007669"/>
    <property type="project" value="InterPro"/>
</dbReference>
<evidence type="ECO:0000313" key="4">
    <source>
        <dbReference type="EMBL" id="TVO76144.1"/>
    </source>
</evidence>
<dbReference type="SMART" id="SM00086">
    <property type="entry name" value="PAC"/>
    <property type="match status" value="3"/>
</dbReference>
<feature type="domain" description="PAC" evidence="3">
    <location>
        <begin position="746"/>
        <end position="795"/>
    </location>
</feature>
<evidence type="ECO:0000259" key="3">
    <source>
        <dbReference type="PROSITE" id="PS50113"/>
    </source>
</evidence>
<accession>A0A558CFR3</accession>
<feature type="transmembrane region" description="Helical" evidence="1">
    <location>
        <begin position="374"/>
        <end position="395"/>
    </location>
</feature>
<dbReference type="AlphaFoldDB" id="A0A558CFR3"/>
<dbReference type="InterPro" id="IPR001610">
    <property type="entry name" value="PAC"/>
</dbReference>
<dbReference type="InterPro" id="IPR052155">
    <property type="entry name" value="Biofilm_reg_signaling"/>
</dbReference>
<feature type="domain" description="PAS" evidence="2">
    <location>
        <begin position="679"/>
        <end position="721"/>
    </location>
</feature>
<dbReference type="PANTHER" id="PTHR44757">
    <property type="entry name" value="DIGUANYLATE CYCLASE DGCP"/>
    <property type="match status" value="1"/>
</dbReference>
<keyword evidence="1" id="KW-0472">Membrane</keyword>
<dbReference type="InterPro" id="IPR000700">
    <property type="entry name" value="PAS-assoc_C"/>
</dbReference>
<feature type="transmembrane region" description="Helical" evidence="1">
    <location>
        <begin position="88"/>
        <end position="110"/>
    </location>
</feature>
<feature type="transmembrane region" description="Helical" evidence="1">
    <location>
        <begin position="49"/>
        <end position="68"/>
    </location>
</feature>
<protein>
    <submittedName>
        <fullName evidence="4">PAS domain S-box protein</fullName>
    </submittedName>
</protein>